<dbReference type="EMBL" id="VSRR010005968">
    <property type="protein sequence ID" value="MPC43741.1"/>
    <property type="molecule type" value="Genomic_DNA"/>
</dbReference>
<keyword evidence="2" id="KW-1185">Reference proteome</keyword>
<dbReference type="Proteomes" id="UP000324222">
    <property type="component" value="Unassembled WGS sequence"/>
</dbReference>
<protein>
    <submittedName>
        <fullName evidence="1">Uncharacterized protein</fullName>
    </submittedName>
</protein>
<comment type="caution">
    <text evidence="1">The sequence shown here is derived from an EMBL/GenBank/DDBJ whole genome shotgun (WGS) entry which is preliminary data.</text>
</comment>
<proteinExistence type="predicted"/>
<gene>
    <name evidence="1" type="ORF">E2C01_037392</name>
</gene>
<accession>A0A5B7F988</accession>
<name>A0A5B7F988_PORTR</name>
<dbReference type="AlphaFoldDB" id="A0A5B7F988"/>
<organism evidence="1 2">
    <name type="scientific">Portunus trituberculatus</name>
    <name type="common">Swimming crab</name>
    <name type="synonym">Neptunus trituberculatus</name>
    <dbReference type="NCBI Taxonomy" id="210409"/>
    <lineage>
        <taxon>Eukaryota</taxon>
        <taxon>Metazoa</taxon>
        <taxon>Ecdysozoa</taxon>
        <taxon>Arthropoda</taxon>
        <taxon>Crustacea</taxon>
        <taxon>Multicrustacea</taxon>
        <taxon>Malacostraca</taxon>
        <taxon>Eumalacostraca</taxon>
        <taxon>Eucarida</taxon>
        <taxon>Decapoda</taxon>
        <taxon>Pleocyemata</taxon>
        <taxon>Brachyura</taxon>
        <taxon>Eubrachyura</taxon>
        <taxon>Portunoidea</taxon>
        <taxon>Portunidae</taxon>
        <taxon>Portuninae</taxon>
        <taxon>Portunus</taxon>
    </lineage>
</organism>
<evidence type="ECO:0000313" key="2">
    <source>
        <dbReference type="Proteomes" id="UP000324222"/>
    </source>
</evidence>
<evidence type="ECO:0000313" key="1">
    <source>
        <dbReference type="EMBL" id="MPC43741.1"/>
    </source>
</evidence>
<reference evidence="1 2" key="1">
    <citation type="submission" date="2019-05" db="EMBL/GenBank/DDBJ databases">
        <title>Another draft genome of Portunus trituberculatus and its Hox gene families provides insights of decapod evolution.</title>
        <authorList>
            <person name="Jeong J.-H."/>
            <person name="Song I."/>
            <person name="Kim S."/>
            <person name="Choi T."/>
            <person name="Kim D."/>
            <person name="Ryu S."/>
            <person name="Kim W."/>
        </authorList>
    </citation>
    <scope>NUCLEOTIDE SEQUENCE [LARGE SCALE GENOMIC DNA]</scope>
    <source>
        <tissue evidence="1">Muscle</tissue>
    </source>
</reference>
<sequence length="38" mass="4352">MSLRTLWHQLNKMHTYCSLISEIGPVGTHTAPAFIFCF</sequence>